<dbReference type="InterPro" id="IPR003325">
    <property type="entry name" value="TerD"/>
</dbReference>
<feature type="domain" description="TerD" evidence="2">
    <location>
        <begin position="2"/>
        <end position="206"/>
    </location>
</feature>
<gene>
    <name evidence="3" type="ORF">PFY12_00970</name>
</gene>
<reference evidence="3 4" key="1">
    <citation type="submission" date="2023-01" db="EMBL/GenBank/DDBJ databases">
        <title>Complete genome of Chryseobacterium camelliae VAN22-5A.</title>
        <authorList>
            <person name="Zong G."/>
            <person name="Cao G."/>
        </authorList>
    </citation>
    <scope>NUCLEOTIDE SEQUENCE [LARGE SCALE GENOMIC DNA]</scope>
    <source>
        <strain evidence="3 4">VAN22-5A</strain>
    </source>
</reference>
<dbReference type="PANTHER" id="PTHR32097:SF17">
    <property type="entry name" value="CAMP-BINDING PROTEIN 1-RELATED"/>
    <property type="match status" value="1"/>
</dbReference>
<dbReference type="Pfam" id="PF02342">
    <property type="entry name" value="TerD"/>
    <property type="match status" value="1"/>
</dbReference>
<proteinExistence type="predicted"/>
<dbReference type="Gene3D" id="2.60.60.30">
    <property type="entry name" value="sav2460 like domains"/>
    <property type="match status" value="1"/>
</dbReference>
<evidence type="ECO:0000313" key="3">
    <source>
        <dbReference type="EMBL" id="WBV60704.1"/>
    </source>
</evidence>
<protein>
    <submittedName>
        <fullName evidence="3">TerD family protein</fullName>
    </submittedName>
</protein>
<organism evidence="3 4">
    <name type="scientific">Chryseobacterium camelliae</name>
    <dbReference type="NCBI Taxonomy" id="1265445"/>
    <lineage>
        <taxon>Bacteria</taxon>
        <taxon>Pseudomonadati</taxon>
        <taxon>Bacteroidota</taxon>
        <taxon>Flavobacteriia</taxon>
        <taxon>Flavobacteriales</taxon>
        <taxon>Weeksellaceae</taxon>
        <taxon>Chryseobacterium group</taxon>
        <taxon>Chryseobacterium</taxon>
    </lineage>
</organism>
<dbReference type="EMBL" id="CP115859">
    <property type="protein sequence ID" value="WBV60704.1"/>
    <property type="molecule type" value="Genomic_DNA"/>
</dbReference>
<evidence type="ECO:0000259" key="2">
    <source>
        <dbReference type="Pfam" id="PF02342"/>
    </source>
</evidence>
<keyword evidence="1" id="KW-0778">Tellurium resistance</keyword>
<dbReference type="InterPro" id="IPR051324">
    <property type="entry name" value="Stress/Tellurium_Resist"/>
</dbReference>
<evidence type="ECO:0000256" key="1">
    <source>
        <dbReference type="ARBA" id="ARBA00022686"/>
    </source>
</evidence>
<keyword evidence="4" id="KW-1185">Reference proteome</keyword>
<name>A0ABY7QNF7_9FLAO</name>
<dbReference type="Proteomes" id="UP001210978">
    <property type="component" value="Chromosome"/>
</dbReference>
<dbReference type="PANTHER" id="PTHR32097">
    <property type="entry name" value="CAMP-BINDING PROTEIN 1-RELATED"/>
    <property type="match status" value="1"/>
</dbReference>
<dbReference type="RefSeq" id="WP_271149023.1">
    <property type="nucleotide sequence ID" value="NZ_CP115859.1"/>
</dbReference>
<evidence type="ECO:0000313" key="4">
    <source>
        <dbReference type="Proteomes" id="UP001210978"/>
    </source>
</evidence>
<sequence>MLNLKKGDLFSLKKHSERNLNNFCLGVSWGEIKSSLSFYQNLFNRKNLTEIDLELSCIMFAKDGSKIDWIHSPKYNSWLIQNNFPLGKLTSKDEAFRYQENENPTVQNSDKKLIKINLEKINSEIDQIFFYLHIDHKKVNTIDFSLVPSVKIQMYEGNVHQITETHCQFEIPRDEDSVKKGTLLLGRLLKFNNEWKFEAIGKSLQDKKMVMQAKSHEYFPN</sequence>
<accession>A0ABY7QNF7</accession>